<dbReference type="Gene3D" id="3.40.50.300">
    <property type="entry name" value="P-loop containing nucleotide triphosphate hydrolases"/>
    <property type="match status" value="1"/>
</dbReference>
<dbReference type="InterPro" id="IPR051667">
    <property type="entry name" value="Archaeal_ATPase_domain"/>
</dbReference>
<sequence length="374" mass="43459">MTINPRKIEFFNRESETAEIKNILKSEPHLITFIYGPINCGKTSLIQKLIDDLPKDKYAVFYINLRGKSVVKYGDFIRVLFAIEEKELLKKIKNIFTKVLKHVASTGEKATYKFTGIPVDKGLLETFFKEKSNEDAFNYLEEYFKNISKHKTPVLIIDELQVIGDLEINGKAIYKLFNFFIRLTKELHICHVFALSSDSLFIEKVYSEAMLQGRARYLFVDDFNSATAKRFLGNYGFSKDEQKIAYDYFGGKPSDLSNLILSSENIKNIINDELKDRSSRLSDMLDKLLYVSPGVMIENEEQRVKRDEIIKLLKKFKDNDEIADRDLSRAEKIYLIKKNIFFIDPRKGMIKPQSKIDLLAIREILGELNTEDYK</sequence>
<evidence type="ECO:0000256" key="2">
    <source>
        <dbReference type="ARBA" id="ARBA00022840"/>
    </source>
</evidence>
<dbReference type="SUPFAM" id="SSF52540">
    <property type="entry name" value="P-loop containing nucleoside triphosphate hydrolases"/>
    <property type="match status" value="1"/>
</dbReference>
<dbReference type="InterPro" id="IPR003593">
    <property type="entry name" value="AAA+_ATPase"/>
</dbReference>
<dbReference type="AlphaFoldDB" id="A0A098E6M5"/>
<evidence type="ECO:0000313" key="4">
    <source>
        <dbReference type="EMBL" id="CEG11628.1"/>
    </source>
</evidence>
<feature type="domain" description="AAA+ ATPase" evidence="3">
    <location>
        <begin position="28"/>
        <end position="288"/>
    </location>
</feature>
<proteinExistence type="predicted"/>
<evidence type="ECO:0000259" key="3">
    <source>
        <dbReference type="SMART" id="SM00382"/>
    </source>
</evidence>
<dbReference type="Gene3D" id="1.10.10.10">
    <property type="entry name" value="Winged helix-like DNA-binding domain superfamily/Winged helix DNA-binding domain"/>
    <property type="match status" value="1"/>
</dbReference>
<organism evidence="4">
    <name type="scientific">groundwater metagenome</name>
    <dbReference type="NCBI Taxonomy" id="717931"/>
    <lineage>
        <taxon>unclassified sequences</taxon>
        <taxon>metagenomes</taxon>
        <taxon>ecological metagenomes</taxon>
    </lineage>
</organism>
<reference evidence="4" key="1">
    <citation type="submission" date="2014-09" db="EMBL/GenBank/DDBJ databases">
        <authorList>
            <person name="Probst J Alexander"/>
        </authorList>
    </citation>
    <scope>NUCLEOTIDE SEQUENCE</scope>
</reference>
<gene>
    <name evidence="4" type="ORF">MSIBF_A1540026</name>
</gene>
<dbReference type="GO" id="GO:0005524">
    <property type="term" value="F:ATP binding"/>
    <property type="evidence" value="ECO:0007669"/>
    <property type="project" value="UniProtKB-KW"/>
</dbReference>
<dbReference type="PANTHER" id="PTHR37096">
    <property type="entry name" value="YALI0E33429P"/>
    <property type="match status" value="1"/>
</dbReference>
<keyword evidence="1" id="KW-0547">Nucleotide-binding</keyword>
<dbReference type="SMART" id="SM00382">
    <property type="entry name" value="AAA"/>
    <property type="match status" value="1"/>
</dbReference>
<protein>
    <recommendedName>
        <fullName evidence="3">AAA+ ATPase domain-containing protein</fullName>
    </recommendedName>
</protein>
<dbReference type="CDD" id="cd00009">
    <property type="entry name" value="AAA"/>
    <property type="match status" value="1"/>
</dbReference>
<accession>A0A098E6M5</accession>
<dbReference type="InterPro" id="IPR049081">
    <property type="entry name" value="MJ1010-like_2nd"/>
</dbReference>
<dbReference type="EMBL" id="CCXY01000062">
    <property type="protein sequence ID" value="CEG11628.1"/>
    <property type="molecule type" value="Genomic_DNA"/>
</dbReference>
<evidence type="ECO:0000256" key="1">
    <source>
        <dbReference type="ARBA" id="ARBA00022741"/>
    </source>
</evidence>
<dbReference type="Pfam" id="PF21690">
    <property type="entry name" value="MJ1010-like_2nd"/>
    <property type="match status" value="1"/>
</dbReference>
<dbReference type="Pfam" id="PF01637">
    <property type="entry name" value="ATPase_2"/>
    <property type="match status" value="1"/>
</dbReference>
<dbReference type="InterPro" id="IPR036388">
    <property type="entry name" value="WH-like_DNA-bd_sf"/>
</dbReference>
<dbReference type="InterPro" id="IPR011579">
    <property type="entry name" value="ATPase_dom"/>
</dbReference>
<dbReference type="InterPro" id="IPR027417">
    <property type="entry name" value="P-loop_NTPase"/>
</dbReference>
<keyword evidence="2" id="KW-0067">ATP-binding</keyword>
<dbReference type="PANTHER" id="PTHR37096:SF1">
    <property type="entry name" value="AAA+ ATPASE DOMAIN-CONTAINING PROTEIN"/>
    <property type="match status" value="1"/>
</dbReference>
<name>A0A098E6M5_9ZZZZ</name>